<dbReference type="Pfam" id="PF00445">
    <property type="entry name" value="Ribonuclease_T2"/>
    <property type="match status" value="1"/>
</dbReference>
<dbReference type="GO" id="GO:0003723">
    <property type="term" value="F:RNA binding"/>
    <property type="evidence" value="ECO:0007669"/>
    <property type="project" value="InterPro"/>
</dbReference>
<evidence type="ECO:0000256" key="2">
    <source>
        <dbReference type="RuleBase" id="RU004328"/>
    </source>
</evidence>
<dbReference type="InterPro" id="IPR036430">
    <property type="entry name" value="RNase_T2-like_sf"/>
</dbReference>
<keyword evidence="3" id="KW-0472">Membrane</keyword>
<reference evidence="4" key="2">
    <citation type="submission" date="2025-09" db="UniProtKB">
        <authorList>
            <consortium name="Ensembl"/>
        </authorList>
    </citation>
    <scope>IDENTIFICATION</scope>
</reference>
<proteinExistence type="inferred from homology"/>
<name>A0A8C6HMW0_MUSSI</name>
<accession>A0A8C6HMW0</accession>
<evidence type="ECO:0000256" key="3">
    <source>
        <dbReference type="SAM" id="Phobius"/>
    </source>
</evidence>
<dbReference type="InterPro" id="IPR001568">
    <property type="entry name" value="RNase_T2-like"/>
</dbReference>
<evidence type="ECO:0000313" key="4">
    <source>
        <dbReference type="Ensembl" id="ENSMSIP00000024504.1"/>
    </source>
</evidence>
<reference evidence="4" key="1">
    <citation type="submission" date="2025-08" db="UniProtKB">
        <authorList>
            <consortium name="Ensembl"/>
        </authorList>
    </citation>
    <scope>IDENTIFICATION</scope>
</reference>
<dbReference type="Gene3D" id="3.90.730.10">
    <property type="entry name" value="Ribonuclease T2-like"/>
    <property type="match status" value="1"/>
</dbReference>
<evidence type="ECO:0000256" key="1">
    <source>
        <dbReference type="ARBA" id="ARBA00007469"/>
    </source>
</evidence>
<dbReference type="Ensembl" id="ENSMSIT00000030923.1">
    <property type="protein sequence ID" value="ENSMSIP00000024504.1"/>
    <property type="gene ID" value="ENSMSIG00000020732.1"/>
</dbReference>
<dbReference type="GeneTree" id="ENSGT00940000170177"/>
<feature type="transmembrane region" description="Helical" evidence="3">
    <location>
        <begin position="12"/>
        <end position="33"/>
    </location>
</feature>
<organism evidence="4 5">
    <name type="scientific">Mus spicilegus</name>
    <name type="common">Mound-building mouse</name>
    <dbReference type="NCBI Taxonomy" id="10103"/>
    <lineage>
        <taxon>Eukaryota</taxon>
        <taxon>Metazoa</taxon>
        <taxon>Chordata</taxon>
        <taxon>Craniata</taxon>
        <taxon>Vertebrata</taxon>
        <taxon>Euteleostomi</taxon>
        <taxon>Mammalia</taxon>
        <taxon>Eutheria</taxon>
        <taxon>Euarchontoglires</taxon>
        <taxon>Glires</taxon>
        <taxon>Rodentia</taxon>
        <taxon>Myomorpha</taxon>
        <taxon>Muroidea</taxon>
        <taxon>Muridae</taxon>
        <taxon>Murinae</taxon>
        <taxon>Mus</taxon>
        <taxon>Mus</taxon>
    </lineage>
</organism>
<keyword evidence="5" id="KW-1185">Reference proteome</keyword>
<dbReference type="Proteomes" id="UP000694415">
    <property type="component" value="Unplaced"/>
</dbReference>
<dbReference type="AlphaFoldDB" id="A0A8C6HMW0"/>
<protein>
    <submittedName>
        <fullName evidence="4">Uncharacterized protein</fullName>
    </submittedName>
</protein>
<sequence>MALAEARGALRGWISLLGWGLALCCLCGAGPLWSGSHEWKKLILTQHWPPTVCKEVNSCQDSLDYWTIHGLWQASNTVKLMKQSGKASLSPVAISRTVKLGRSFSS</sequence>
<dbReference type="SUPFAM" id="SSF55895">
    <property type="entry name" value="Ribonuclease Rh-like"/>
    <property type="match status" value="1"/>
</dbReference>
<keyword evidence="3" id="KW-0812">Transmembrane</keyword>
<dbReference type="GO" id="GO:0033897">
    <property type="term" value="F:ribonuclease T2 activity"/>
    <property type="evidence" value="ECO:0007669"/>
    <property type="project" value="InterPro"/>
</dbReference>
<comment type="similarity">
    <text evidence="1 2">Belongs to the RNase T2 family.</text>
</comment>
<evidence type="ECO:0000313" key="5">
    <source>
        <dbReference type="Proteomes" id="UP000694415"/>
    </source>
</evidence>
<keyword evidence="3" id="KW-1133">Transmembrane helix</keyword>